<proteinExistence type="predicted"/>
<feature type="compositionally biased region" description="Low complexity" evidence="1">
    <location>
        <begin position="263"/>
        <end position="272"/>
    </location>
</feature>
<feature type="region of interest" description="Disordered" evidence="1">
    <location>
        <begin position="91"/>
        <end position="127"/>
    </location>
</feature>
<gene>
    <name evidence="2" type="ORF">EYF80_043937</name>
</gene>
<keyword evidence="3" id="KW-1185">Reference proteome</keyword>
<protein>
    <submittedName>
        <fullName evidence="2">Uncharacterized protein</fullName>
    </submittedName>
</protein>
<evidence type="ECO:0000313" key="2">
    <source>
        <dbReference type="EMBL" id="TNN45849.1"/>
    </source>
</evidence>
<evidence type="ECO:0000256" key="1">
    <source>
        <dbReference type="SAM" id="MobiDB-lite"/>
    </source>
</evidence>
<feature type="compositionally biased region" description="Low complexity" evidence="1">
    <location>
        <begin position="91"/>
        <end position="100"/>
    </location>
</feature>
<dbReference type="EMBL" id="SRLO01000820">
    <property type="protein sequence ID" value="TNN45849.1"/>
    <property type="molecule type" value="Genomic_DNA"/>
</dbReference>
<dbReference type="Proteomes" id="UP000314294">
    <property type="component" value="Unassembled WGS sequence"/>
</dbReference>
<comment type="caution">
    <text evidence="2">The sequence shown here is derived from an EMBL/GenBank/DDBJ whole genome shotgun (WGS) entry which is preliminary data.</text>
</comment>
<name>A0A4Z2FX91_9TELE</name>
<feature type="region of interest" description="Disordered" evidence="1">
    <location>
        <begin position="218"/>
        <end position="290"/>
    </location>
</feature>
<evidence type="ECO:0000313" key="3">
    <source>
        <dbReference type="Proteomes" id="UP000314294"/>
    </source>
</evidence>
<organism evidence="2 3">
    <name type="scientific">Liparis tanakae</name>
    <name type="common">Tanaka's snailfish</name>
    <dbReference type="NCBI Taxonomy" id="230148"/>
    <lineage>
        <taxon>Eukaryota</taxon>
        <taxon>Metazoa</taxon>
        <taxon>Chordata</taxon>
        <taxon>Craniata</taxon>
        <taxon>Vertebrata</taxon>
        <taxon>Euteleostomi</taxon>
        <taxon>Actinopterygii</taxon>
        <taxon>Neopterygii</taxon>
        <taxon>Teleostei</taxon>
        <taxon>Neoteleostei</taxon>
        <taxon>Acanthomorphata</taxon>
        <taxon>Eupercaria</taxon>
        <taxon>Perciformes</taxon>
        <taxon>Cottioidei</taxon>
        <taxon>Cottales</taxon>
        <taxon>Liparidae</taxon>
        <taxon>Liparis</taxon>
    </lineage>
</organism>
<reference evidence="2 3" key="1">
    <citation type="submission" date="2019-03" db="EMBL/GenBank/DDBJ databases">
        <title>First draft genome of Liparis tanakae, snailfish: a comprehensive survey of snailfish specific genes.</title>
        <authorList>
            <person name="Kim W."/>
            <person name="Song I."/>
            <person name="Jeong J.-H."/>
            <person name="Kim D."/>
            <person name="Kim S."/>
            <person name="Ryu S."/>
            <person name="Song J.Y."/>
            <person name="Lee S.K."/>
        </authorList>
    </citation>
    <scope>NUCLEOTIDE SEQUENCE [LARGE SCALE GENOMIC DNA]</scope>
    <source>
        <tissue evidence="2">Muscle</tissue>
    </source>
</reference>
<sequence length="290" mass="31982">MGMPLLQEGEENHIQPHWRNRINISPRDPVFINAKDDSGVCPGRQREIIEGKHQEFIIFLTQCFAVRAVAGQQEEFERLFWSLQSLTTSPSSPVPHHQSLIASPPSPVPHHQSPTTSPPPPIAPSPKSRSLNIDKLLRVWLRVSLRVSLGVSLRVSLRVSLGVSLRVWLRVSLRVSLGGGRRACSSTRPPQAFTTEDNFLDYMQQMNISITSEHDLRASPQSITSEHDLRASPQRGTSARRFLSEWRGGGRRGGGRRGGEAAGGEAARQRAAAPEDVSSLAHRTPDALEG</sequence>
<accession>A0A4Z2FX91</accession>
<dbReference type="AlphaFoldDB" id="A0A4Z2FX91"/>